<dbReference type="EMBL" id="PDCK01000044">
    <property type="protein sequence ID" value="PRQ23976.1"/>
    <property type="molecule type" value="Genomic_DNA"/>
</dbReference>
<evidence type="ECO:0000313" key="2">
    <source>
        <dbReference type="Proteomes" id="UP000238479"/>
    </source>
</evidence>
<organism evidence="1 2">
    <name type="scientific">Rosa chinensis</name>
    <name type="common">China rose</name>
    <dbReference type="NCBI Taxonomy" id="74649"/>
    <lineage>
        <taxon>Eukaryota</taxon>
        <taxon>Viridiplantae</taxon>
        <taxon>Streptophyta</taxon>
        <taxon>Embryophyta</taxon>
        <taxon>Tracheophyta</taxon>
        <taxon>Spermatophyta</taxon>
        <taxon>Magnoliopsida</taxon>
        <taxon>eudicotyledons</taxon>
        <taxon>Gunneridae</taxon>
        <taxon>Pentapetalae</taxon>
        <taxon>rosids</taxon>
        <taxon>fabids</taxon>
        <taxon>Rosales</taxon>
        <taxon>Rosaceae</taxon>
        <taxon>Rosoideae</taxon>
        <taxon>Rosoideae incertae sedis</taxon>
        <taxon>Rosa</taxon>
    </lineage>
</organism>
<dbReference type="Gene3D" id="3.80.10.10">
    <property type="entry name" value="Ribonuclease Inhibitor"/>
    <property type="match status" value="1"/>
</dbReference>
<keyword evidence="2" id="KW-1185">Reference proteome</keyword>
<comment type="caution">
    <text evidence="1">The sequence shown here is derived from an EMBL/GenBank/DDBJ whole genome shotgun (WGS) entry which is preliminary data.</text>
</comment>
<protein>
    <submittedName>
        <fullName evidence="1">Putative leucine-rich repeat domain, L domain-containing protein</fullName>
    </submittedName>
</protein>
<gene>
    <name evidence="1" type="ORF">RchiOBHm_Chr6g0267301</name>
</gene>
<dbReference type="InterPro" id="IPR032675">
    <property type="entry name" value="LRR_dom_sf"/>
</dbReference>
<dbReference type="AlphaFoldDB" id="A0A2P6PQ01"/>
<proteinExistence type="predicted"/>
<dbReference type="Gramene" id="PRQ23976">
    <property type="protein sequence ID" value="PRQ23976"/>
    <property type="gene ID" value="RchiOBHm_Chr6g0267301"/>
</dbReference>
<dbReference type="OMA" id="NYFKVND"/>
<reference evidence="1 2" key="1">
    <citation type="journal article" date="2018" name="Nat. Genet.">
        <title>The Rosa genome provides new insights in the design of modern roses.</title>
        <authorList>
            <person name="Bendahmane M."/>
        </authorList>
    </citation>
    <scope>NUCLEOTIDE SEQUENCE [LARGE SCALE GENOMIC DNA]</scope>
    <source>
        <strain evidence="2">cv. Old Blush</strain>
    </source>
</reference>
<dbReference type="STRING" id="74649.A0A2P6PQ01"/>
<evidence type="ECO:0000313" key="1">
    <source>
        <dbReference type="EMBL" id="PRQ23976.1"/>
    </source>
</evidence>
<name>A0A2P6PQ01_ROSCH</name>
<accession>A0A2P6PQ01</accession>
<dbReference type="Proteomes" id="UP000238479">
    <property type="component" value="Chromosome 6"/>
</dbReference>
<sequence>MIRFLGNNKLNGALSESKSSSLLNVDLSYNNLVGSIPSWVNGTSLQLSLVANNFTLDSSNSRKLSRDNYGDYVIPRGSHQV</sequence>